<feature type="coiled-coil region" evidence="1">
    <location>
        <begin position="58"/>
        <end position="92"/>
    </location>
</feature>
<protein>
    <submittedName>
        <fullName evidence="3">Septum formation initiator family protein</fullName>
    </submittedName>
</protein>
<evidence type="ECO:0000313" key="3">
    <source>
        <dbReference type="EMBL" id="MBK1853509.1"/>
    </source>
</evidence>
<dbReference type="RefSeq" id="WP_309488106.1">
    <property type="nucleotide sequence ID" value="NZ_JAENIG010000001.1"/>
</dbReference>
<sequence>MARNKRNTTRRQHREGGYNKMRARTERMNAGVRLALCGLLLTASCAFLVAGLPHHRKLEKLRADLAEVQASEQAVIDQKDAKERELRAIEKDPAYLELIARDRLNYYKPGETIFRIERE</sequence>
<keyword evidence="1" id="KW-0175">Coiled coil</keyword>
<proteinExistence type="predicted"/>
<dbReference type="InterPro" id="IPR007060">
    <property type="entry name" value="FtsL/DivIC"/>
</dbReference>
<accession>A0AAE2SAW3</accession>
<evidence type="ECO:0000313" key="4">
    <source>
        <dbReference type="Proteomes" id="UP000634206"/>
    </source>
</evidence>
<organism evidence="3 4">
    <name type="scientific">Oceaniferula flava</name>
    <dbReference type="NCBI Taxonomy" id="2800421"/>
    <lineage>
        <taxon>Bacteria</taxon>
        <taxon>Pseudomonadati</taxon>
        <taxon>Verrucomicrobiota</taxon>
        <taxon>Verrucomicrobiia</taxon>
        <taxon>Verrucomicrobiales</taxon>
        <taxon>Verrucomicrobiaceae</taxon>
        <taxon>Oceaniferula</taxon>
    </lineage>
</organism>
<dbReference type="Proteomes" id="UP000634206">
    <property type="component" value="Unassembled WGS sequence"/>
</dbReference>
<evidence type="ECO:0000256" key="1">
    <source>
        <dbReference type="SAM" id="Coils"/>
    </source>
</evidence>
<dbReference type="EMBL" id="JAENIG010000001">
    <property type="protein sequence ID" value="MBK1853509.1"/>
    <property type="molecule type" value="Genomic_DNA"/>
</dbReference>
<reference evidence="3" key="1">
    <citation type="submission" date="2021-01" db="EMBL/GenBank/DDBJ databases">
        <title>Modified the classification status of verrucomicrobia.</title>
        <authorList>
            <person name="Feng X."/>
        </authorList>
    </citation>
    <scope>NUCLEOTIDE SEQUENCE</scope>
    <source>
        <strain evidence="3">5K15</strain>
    </source>
</reference>
<gene>
    <name evidence="3" type="ORF">JIN83_00905</name>
</gene>
<dbReference type="Pfam" id="PF04977">
    <property type="entry name" value="DivIC"/>
    <property type="match status" value="1"/>
</dbReference>
<evidence type="ECO:0000256" key="2">
    <source>
        <dbReference type="SAM" id="MobiDB-lite"/>
    </source>
</evidence>
<comment type="caution">
    <text evidence="3">The sequence shown here is derived from an EMBL/GenBank/DDBJ whole genome shotgun (WGS) entry which is preliminary data.</text>
</comment>
<feature type="compositionally biased region" description="Basic residues" evidence="2">
    <location>
        <begin position="1"/>
        <end position="13"/>
    </location>
</feature>
<feature type="region of interest" description="Disordered" evidence="2">
    <location>
        <begin position="1"/>
        <end position="22"/>
    </location>
</feature>
<name>A0AAE2SAW3_9BACT</name>
<keyword evidence="4" id="KW-1185">Reference proteome</keyword>
<dbReference type="AlphaFoldDB" id="A0AAE2SAW3"/>